<feature type="transmembrane region" description="Helical" evidence="2">
    <location>
        <begin position="55"/>
        <end position="74"/>
    </location>
</feature>
<keyword evidence="2" id="KW-0812">Transmembrane</keyword>
<evidence type="ECO:0000256" key="2">
    <source>
        <dbReference type="SAM" id="Phobius"/>
    </source>
</evidence>
<feature type="region of interest" description="Disordered" evidence="1">
    <location>
        <begin position="1"/>
        <end position="50"/>
    </location>
</feature>
<proteinExistence type="predicted"/>
<organism evidence="3 4">
    <name type="scientific">Nocardia goodfellowii</name>
    <dbReference type="NCBI Taxonomy" id="882446"/>
    <lineage>
        <taxon>Bacteria</taxon>
        <taxon>Bacillati</taxon>
        <taxon>Actinomycetota</taxon>
        <taxon>Actinomycetes</taxon>
        <taxon>Mycobacteriales</taxon>
        <taxon>Nocardiaceae</taxon>
        <taxon>Nocardia</taxon>
    </lineage>
</organism>
<feature type="compositionally biased region" description="Low complexity" evidence="1">
    <location>
        <begin position="14"/>
        <end position="23"/>
    </location>
</feature>
<reference evidence="3 4" key="1">
    <citation type="submission" date="2021-03" db="EMBL/GenBank/DDBJ databases">
        <title>Sequencing the genomes of 1000 actinobacteria strains.</title>
        <authorList>
            <person name="Klenk H.-P."/>
        </authorList>
    </citation>
    <scope>NUCLEOTIDE SEQUENCE [LARGE SCALE GENOMIC DNA]</scope>
    <source>
        <strain evidence="3 4">DSM 45516</strain>
    </source>
</reference>
<accession>A0ABS4QD08</accession>
<keyword evidence="4" id="KW-1185">Reference proteome</keyword>
<dbReference type="Proteomes" id="UP001519325">
    <property type="component" value="Unassembled WGS sequence"/>
</dbReference>
<comment type="caution">
    <text evidence="3">The sequence shown here is derived from an EMBL/GenBank/DDBJ whole genome shotgun (WGS) entry which is preliminary data.</text>
</comment>
<keyword evidence="2" id="KW-1133">Transmembrane helix</keyword>
<evidence type="ECO:0000256" key="1">
    <source>
        <dbReference type="SAM" id="MobiDB-lite"/>
    </source>
</evidence>
<dbReference type="RefSeq" id="WP_209888440.1">
    <property type="nucleotide sequence ID" value="NZ_JAGGMR010000001.1"/>
</dbReference>
<sequence>MASGDGASEDESEVSGGSPVEGGNADMHGRRRGDSMVDPSRLGHRHPRRLGRPRVTTLLMLAAFIGLFVLYLNLQ</sequence>
<evidence type="ECO:0000313" key="3">
    <source>
        <dbReference type="EMBL" id="MBP2189570.1"/>
    </source>
</evidence>
<gene>
    <name evidence="3" type="ORF">BJ987_002471</name>
</gene>
<keyword evidence="2" id="KW-0472">Membrane</keyword>
<name>A0ABS4QD08_9NOCA</name>
<protein>
    <submittedName>
        <fullName evidence="3">Uncharacterized protein</fullName>
    </submittedName>
</protein>
<dbReference type="EMBL" id="JAGGMR010000001">
    <property type="protein sequence ID" value="MBP2189570.1"/>
    <property type="molecule type" value="Genomic_DNA"/>
</dbReference>
<evidence type="ECO:0000313" key="4">
    <source>
        <dbReference type="Proteomes" id="UP001519325"/>
    </source>
</evidence>